<evidence type="ECO:0000313" key="2">
    <source>
        <dbReference type="EMBL" id="SAL47275.1"/>
    </source>
</evidence>
<sequence length="76" mass="7582">MRATVTYALASSGPLRRGIFPDAGGNLNPDFPGGVVVGKELVHRVAQTIGLPFTSNGASGSAVSPGETGATKSLAK</sequence>
<gene>
    <name evidence="2" type="ORF">AWB65_03771</name>
</gene>
<protein>
    <submittedName>
        <fullName evidence="2">Uncharacterized protein</fullName>
    </submittedName>
</protein>
<dbReference type="STRING" id="326474.AWB65_03771"/>
<dbReference type="Proteomes" id="UP000054977">
    <property type="component" value="Unassembled WGS sequence"/>
</dbReference>
<dbReference type="AlphaFoldDB" id="A0A158HSC0"/>
<proteinExistence type="predicted"/>
<reference evidence="2" key="1">
    <citation type="submission" date="2016-01" db="EMBL/GenBank/DDBJ databases">
        <authorList>
            <person name="Peeters C."/>
        </authorList>
    </citation>
    <scope>NUCLEOTIDE SEQUENCE [LARGE SCALE GENOMIC DNA]</scope>
    <source>
        <strain evidence="2">LMG 22934</strain>
    </source>
</reference>
<evidence type="ECO:0000313" key="3">
    <source>
        <dbReference type="Proteomes" id="UP000054977"/>
    </source>
</evidence>
<organism evidence="2 3">
    <name type="scientific">Caballeronia humi</name>
    <dbReference type="NCBI Taxonomy" id="326474"/>
    <lineage>
        <taxon>Bacteria</taxon>
        <taxon>Pseudomonadati</taxon>
        <taxon>Pseudomonadota</taxon>
        <taxon>Betaproteobacteria</taxon>
        <taxon>Burkholderiales</taxon>
        <taxon>Burkholderiaceae</taxon>
        <taxon>Caballeronia</taxon>
    </lineage>
</organism>
<feature type="compositionally biased region" description="Polar residues" evidence="1">
    <location>
        <begin position="53"/>
        <end position="62"/>
    </location>
</feature>
<comment type="caution">
    <text evidence="2">The sequence shown here is derived from an EMBL/GenBank/DDBJ whole genome shotgun (WGS) entry which is preliminary data.</text>
</comment>
<dbReference type="EMBL" id="FCNW02000020">
    <property type="protein sequence ID" value="SAL47275.1"/>
    <property type="molecule type" value="Genomic_DNA"/>
</dbReference>
<keyword evidence="3" id="KW-1185">Reference proteome</keyword>
<name>A0A158HSC0_9BURK</name>
<evidence type="ECO:0000256" key="1">
    <source>
        <dbReference type="SAM" id="MobiDB-lite"/>
    </source>
</evidence>
<accession>A0A158HSC0</accession>
<dbReference type="RefSeq" id="WP_159907683.1">
    <property type="nucleotide sequence ID" value="NZ_FCNW02000020.1"/>
</dbReference>
<feature type="region of interest" description="Disordered" evidence="1">
    <location>
        <begin position="53"/>
        <end position="76"/>
    </location>
</feature>